<dbReference type="InterPro" id="IPR014853">
    <property type="entry name" value="VWF/SSPO/ZAN-like_Cys-rich_dom"/>
</dbReference>
<feature type="domain" description="VWFD" evidence="7">
    <location>
        <begin position="2034"/>
        <end position="2212"/>
    </location>
</feature>
<dbReference type="InterPro" id="IPR002919">
    <property type="entry name" value="TIL_dom"/>
</dbReference>
<dbReference type="InterPro" id="IPR035234">
    <property type="entry name" value="IgGFc-bd_N"/>
</dbReference>
<dbReference type="SUPFAM" id="SSF57567">
    <property type="entry name" value="Serine protease inhibitors"/>
    <property type="match status" value="6"/>
</dbReference>
<evidence type="ECO:0000256" key="4">
    <source>
        <dbReference type="ARBA" id="ARBA00023157"/>
    </source>
</evidence>
<dbReference type="GO" id="GO:0005615">
    <property type="term" value="C:extracellular space"/>
    <property type="evidence" value="ECO:0007669"/>
    <property type="project" value="TreeGrafter"/>
</dbReference>
<dbReference type="GO" id="GO:0031012">
    <property type="term" value="C:extracellular matrix"/>
    <property type="evidence" value="ECO:0007669"/>
    <property type="project" value="TreeGrafter"/>
</dbReference>
<dbReference type="PROSITE" id="PS51233">
    <property type="entry name" value="VWFD"/>
    <property type="match status" value="7"/>
</dbReference>
<dbReference type="Pfam" id="PF08742">
    <property type="entry name" value="C8"/>
    <property type="match status" value="6"/>
</dbReference>
<evidence type="ECO:0000256" key="3">
    <source>
        <dbReference type="ARBA" id="ARBA00022737"/>
    </source>
</evidence>
<evidence type="ECO:0000256" key="5">
    <source>
        <dbReference type="ARBA" id="ARBA00023180"/>
    </source>
</evidence>
<keyword evidence="6" id="KW-0732">Signal</keyword>
<dbReference type="FunFam" id="2.10.25.10:FF:000055">
    <property type="entry name" value="alpha-tectorin isoform X1"/>
    <property type="match status" value="3"/>
</dbReference>
<dbReference type="InterPro" id="IPR050780">
    <property type="entry name" value="Mucin_vWF_Thrombospondin_sf"/>
</dbReference>
<accession>A0AAV7BC15</accession>
<dbReference type="InterPro" id="IPR001846">
    <property type="entry name" value="VWF_type-D"/>
</dbReference>
<evidence type="ECO:0000256" key="2">
    <source>
        <dbReference type="ARBA" id="ARBA00022525"/>
    </source>
</evidence>
<evidence type="ECO:0000313" key="9">
    <source>
        <dbReference type="Proteomes" id="UP000824782"/>
    </source>
</evidence>
<feature type="domain" description="VWFD" evidence="7">
    <location>
        <begin position="2421"/>
        <end position="2601"/>
    </location>
</feature>
<comment type="caution">
    <text evidence="8">The sequence shown here is derived from an EMBL/GenBank/DDBJ whole genome shotgun (WGS) entry which is preliminary data.</text>
</comment>
<feature type="domain" description="VWFD" evidence="7">
    <location>
        <begin position="1240"/>
        <end position="1410"/>
    </location>
</feature>
<dbReference type="Pfam" id="PF12714">
    <property type="entry name" value="TILa"/>
    <property type="match status" value="4"/>
</dbReference>
<feature type="domain" description="VWFD" evidence="7">
    <location>
        <begin position="2806"/>
        <end position="2980"/>
    </location>
</feature>
<dbReference type="Pfam" id="PF17517">
    <property type="entry name" value="IgGFc_binding"/>
    <property type="match status" value="1"/>
</dbReference>
<sequence length="3002" mass="331061">METAAAMGRSQGLPCLLLLLLGITLCTAGVPGTEFITAFMQNHNKNSGNPTLSLSITALQDSTTVSVRINTISASSFNPKLTLNKLEETKVQLPSKIQLMDSGTSNYVVSVTSNKPVSVVSVNFKDLSADSASLYPLTELGTEYYIVTPPEGSSKEFAIIAKEPSTVTIFPTGTLSYAGKTYGKGKSFKFTLESYQAIQFQSDDDLSGTKVLSNKAVAVLSGHTCSLKFTKCNHVYEQLQPTFIWGTTFFIPTVSFQAKYDLVYVTAATDDTIVNYQAGSLQKSEELDAGNTLELQLTSDAPLFINSTDGIQVLYYSTGGNKGTISYDTVLMTVPDLTSFCTSYQAVDLDDFSNEAILVAKSSDLKSITVNKASLNGVNWNPIQGTVYSWVEFPLTSSSTKYVFESINSPFSLSVFGISNLNAFGEVATCLGGSSRPSCNQVTCRKKEVCKIDHGKAKCQGIGEATCWAWGDPHYHTFDGKNYDFQGTCSYTMSKTCDPDLPFFNIETVNENRGSSLVSYLKSVNIQVYNYTITGFRSEFGVVRVNNQQVQLPLKLNNDKLILTQSGTALILQTDFKLKVLYDWNILLKITVPSSYYDAVCGLCGNYNENSRDDLNSGGATLTPIEYGKLWKVKDSIDTTCHDDCNGECVTCTNENKRLYGNSNFCGILTQSSGPFKSCREKVDPNIYKDNCVYDMCLNDGYYQILCQTLKAYSDACAREDLSVGEWRNITNCPMDCPENSTYKQCGSACPATCLDPKAPSKCTEPCIEVCECNEGYVMIEGTCQPKENCGCFYQGRSINPGNSFWDDVNCQRKCFCNATTRKVECTKTKCGNGEKCSIKDGIQDCYPTKYGICSASGDPHYVSFDDLHYDFQGACQYLMAGVCKKRNDLADFEVIVRNENQGNLLVSYTTGVTFRIFGTEVQVLRELPGAVLVNGIKSILPVVMKQKIGNINIFQSGRQCIIQTNIGIRVAFDWEARVGVTLPSSYSGSVCGLCGNFNGDSADDFIDRDSKIQSNITLFGHSWREGPNADQCKIVPEINCTNLLRLEFDQKKNLKECGMVLDPKGPFRNCHSKISPSDYFKDCVYDICAYGKRPDLMCRLLTGYAAACQDLGVVIYEWRSDCPMSCPLNSKYNVCVSGCPSTCLSLSMSTQCNALCREGCECEKGYVLSGAECVPLSQCGCLYNSQYYKPGDIFYPENTCENKCTCNGGVVTCESTSCGLYEKCSIVKGVQSCNPVGYNTCSAIGRTSFNTFDNFGYDFNGNCSYILSQTCLTEGSKLTPYVIHIRNIDGSITTSKKVILEVYNYTVTLLLGSENKILVNDILRNIPFELEATRLRADYQGGGLVLKTDFGMVITLDNAVHVTVPATYHKQTCGLCGNYNDDITDELKPYGKDAAGFAESWKEPEDFCTTEDVCSAENPNCDCPRAVRKVLSGEDFCGILNSPNGPFATCHQAIDPTPYLNSCVKTLCTKTGELCTIIQGYAKLCQDAGVVIKPWRTQSFCPYTCPQEHSHYELCADVCYSSCSSLYDITICPTTCSEGCQCDTGYFFQNGRCVTPDLCDRCILNSTFYKVNETIISDDCSQTCTCTSKHLMVCDSYSCSSDEICKVVDGKVQCINKDPCKSVTCRNKEHCVTTDGSVAVCVPDYTSSCTVWGDPHFKTFDGYNFDFHGTCTYILAKYFGSDTTLEYFYIEEKNDNRGSPTSSSVRLINIIVYNFNISIVKDEPGQVRVNGEITNLPFITDKLTITQSGQYAVLKTAFGLTMEYDYNWHVEITLPSSYYATVGGLCGNFNGNPRDDKLSPDSKPLNVITKWAQSWKVYDGDDFCWDTCHGNCADCNETQKSLYEEEQFCGLLEAEDGPFKACHDTISTSVFFDNCVNDLCHHDGLGLCQAFEAYIAACRKEGILIPDWRNTTGCDMGCSENSHYEFCGTACQATCFDKTFPDRCKDPCRETCQCNEGYVFSAGKCIDVTTCGCIYNDQYYKPNQEFWNDDKCSVRCKCDPLLGMVVCTETKCKDSERCMVRGGVRDCYPVSYSTCISTGDPHYTTFDGKKFDFMGTCTYQLTGLCPLMDPNLTPFQVKVQNERRGSRTASYTKSLTLEVYNQTITLTRDYPQRVLVNGVAKFLPFSLASNKIKAFMKGEHAFIRTDFEVTVNYNWDNYGRVMVPNTYAENLCGICGNYNQDPSDDSTPDGTTDDKGKFEEKYRVAKTAECTAGCVGECPGCKPEDNLKYSGEQYCGIIKKVDGPFSQCYNVIDPTPYFTDCVYDSCVYGGQFSAVCGAIARYVSECQEKGVTIEAWRKYTICAPICPLNSHYELCGPGCHTTCSNLNSPSDCQKSCTEGCYCDSGFVLSGDTCVSISQCGCDYKDAYYQKGEIFYPGNQCNEQCQCTDNGVVQCQAVPCDTNEECKVVDGILGCHSKKIGTCLMAGNSHFITYDGFNYNLHGSCSFTLTEVCQESLELGNFSIVAEGGSFGKSNVVGTRAVIVNVHGYTIIMNRETQWTVSVNNEIHNLPLILEDGKVEINQEGSSIVLQTDFEVIVHYDTINSVHVAVPSAYQSALCGACGDFNGHSDDDLRLPSGQLSANPEEFVASWRINDDGNDCSCKENCKACDNLRSAIFRRDEACGLLLKEDGPFADCYGLVNVTEYFNQCLFDMCASDGQAEILCHSLQTYASACQAAGANIKSWRSSDFCRLPCPVNSHYELCAHTCDVSCSGISIPGSCTQKCTEGCECDAGYLFDGNRCVPMEKCGCYYNGRYYDLEDTIVSSDCLQQCTCQVGGIVECTVFNCSVAEYCGLKEGKQGCFKKRGTCTLSSMGKLISFDNLSGSIAPENTFDLVSVCNSDDESWFRIVVITQNCNNGDGSYISAVHIYFPEFSVAISPSGQAWRNGRMVHLPHTSGALTIESNLEGFQIRRGEYLELTLSHNEDLSINVHQKFFGSLCGACGNFNNNILDDLKILGRKINYSFSDFIVAWRAQDFTRCVPCEGEENDEGNFSGFPSYCRKL</sequence>
<reference evidence="8" key="1">
    <citation type="thesis" date="2020" institute="ProQuest LLC" country="789 East Eisenhower Parkway, Ann Arbor, MI, USA">
        <title>Comparative Genomics and Chromosome Evolution.</title>
        <authorList>
            <person name="Mudd A.B."/>
        </authorList>
    </citation>
    <scope>NUCLEOTIDE SEQUENCE</scope>
    <source>
        <strain evidence="8">237g6f4</strain>
        <tissue evidence="8">Blood</tissue>
    </source>
</reference>
<evidence type="ECO:0000256" key="1">
    <source>
        <dbReference type="ARBA" id="ARBA00004613"/>
    </source>
</evidence>
<dbReference type="Pfam" id="PF00094">
    <property type="entry name" value="VWD"/>
    <property type="match status" value="7"/>
</dbReference>
<dbReference type="InterPro" id="IPR036084">
    <property type="entry name" value="Ser_inhib-like_sf"/>
</dbReference>
<dbReference type="FunFam" id="2.10.25.10:FF:000153">
    <property type="entry name" value="MUC5B isoform 1"/>
    <property type="match status" value="1"/>
</dbReference>
<gene>
    <name evidence="8" type="ORF">GDO81_014653</name>
</gene>
<keyword evidence="3" id="KW-0677">Repeat</keyword>
<name>A0AAV7BC15_ENGPU</name>
<evidence type="ECO:0000256" key="6">
    <source>
        <dbReference type="SAM" id="SignalP"/>
    </source>
</evidence>
<feature type="signal peptide" evidence="6">
    <location>
        <begin position="1"/>
        <end position="28"/>
    </location>
</feature>
<dbReference type="Pfam" id="PF01826">
    <property type="entry name" value="TIL"/>
    <property type="match status" value="6"/>
</dbReference>
<dbReference type="SMART" id="SM00832">
    <property type="entry name" value="C8"/>
    <property type="match status" value="6"/>
</dbReference>
<organism evidence="8 9">
    <name type="scientific">Engystomops pustulosus</name>
    <name type="common">Tungara frog</name>
    <name type="synonym">Physalaemus pustulosus</name>
    <dbReference type="NCBI Taxonomy" id="76066"/>
    <lineage>
        <taxon>Eukaryota</taxon>
        <taxon>Metazoa</taxon>
        <taxon>Chordata</taxon>
        <taxon>Craniata</taxon>
        <taxon>Vertebrata</taxon>
        <taxon>Euteleostomi</taxon>
        <taxon>Amphibia</taxon>
        <taxon>Batrachia</taxon>
        <taxon>Anura</taxon>
        <taxon>Neobatrachia</taxon>
        <taxon>Hyloidea</taxon>
        <taxon>Leptodactylidae</taxon>
        <taxon>Leiuperinae</taxon>
        <taxon>Engystomops</taxon>
    </lineage>
</organism>
<dbReference type="PANTHER" id="PTHR11339">
    <property type="entry name" value="EXTRACELLULAR MATRIX GLYCOPROTEIN RELATED"/>
    <property type="match status" value="1"/>
</dbReference>
<evidence type="ECO:0000259" key="7">
    <source>
        <dbReference type="PROSITE" id="PS51233"/>
    </source>
</evidence>
<feature type="chain" id="PRO_5043832194" description="VWFD domain-containing protein" evidence="6">
    <location>
        <begin position="29"/>
        <end position="3002"/>
    </location>
</feature>
<dbReference type="CDD" id="cd19941">
    <property type="entry name" value="TIL"/>
    <property type="match status" value="6"/>
</dbReference>
<dbReference type="SMART" id="SM00215">
    <property type="entry name" value="VWC_out"/>
    <property type="match status" value="6"/>
</dbReference>
<dbReference type="SMART" id="SM00216">
    <property type="entry name" value="VWD"/>
    <property type="match status" value="7"/>
</dbReference>
<keyword evidence="2" id="KW-0964">Secreted</keyword>
<dbReference type="Proteomes" id="UP000824782">
    <property type="component" value="Unassembled WGS sequence"/>
</dbReference>
<protein>
    <recommendedName>
        <fullName evidence="7">VWFD domain-containing protein</fullName>
    </recommendedName>
</protein>
<feature type="domain" description="VWFD" evidence="7">
    <location>
        <begin position="852"/>
        <end position="1034"/>
    </location>
</feature>
<feature type="domain" description="VWFD" evidence="7">
    <location>
        <begin position="1648"/>
        <end position="1826"/>
    </location>
</feature>
<dbReference type="PANTHER" id="PTHR11339:SF244">
    <property type="entry name" value="IGGFC-BINDING PROTEIN"/>
    <property type="match status" value="1"/>
</dbReference>
<comment type="subcellular location">
    <subcellularLocation>
        <location evidence="1">Secreted</location>
    </subcellularLocation>
</comment>
<proteinExistence type="predicted"/>
<dbReference type="Gene3D" id="2.10.25.10">
    <property type="entry name" value="Laminin"/>
    <property type="match status" value="6"/>
</dbReference>
<keyword evidence="9" id="KW-1185">Reference proteome</keyword>
<dbReference type="EMBL" id="WNYA01000006">
    <property type="protein sequence ID" value="KAG8570029.1"/>
    <property type="molecule type" value="Genomic_DNA"/>
</dbReference>
<keyword evidence="4" id="KW-1015">Disulfide bond</keyword>
<dbReference type="InterPro" id="IPR001007">
    <property type="entry name" value="VWF_dom"/>
</dbReference>
<evidence type="ECO:0000313" key="8">
    <source>
        <dbReference type="EMBL" id="KAG8570029.1"/>
    </source>
</evidence>
<feature type="domain" description="VWFD" evidence="7">
    <location>
        <begin position="465"/>
        <end position="642"/>
    </location>
</feature>
<keyword evidence="5" id="KW-0325">Glycoprotein</keyword>
<dbReference type="InterPro" id="IPR025615">
    <property type="entry name" value="TILa_dom"/>
</dbReference>